<proteinExistence type="inferred from homology"/>
<comment type="PTM">
    <text evidence="14 17">Is synthesized initially as an inactive proenzyme, which is activated by self-cleavage at a specific serine bond to produce a beta-subunit with a hydroxyl group at its C-terminus and an alpha-subunit with a pyruvoyl group at its N-terminus.</text>
</comment>
<evidence type="ECO:0000256" key="10">
    <source>
        <dbReference type="ARBA" id="ARBA00050402"/>
    </source>
</evidence>
<dbReference type="UniPathway" id="UPA00028">
    <property type="reaction ID" value="UER00002"/>
</dbReference>
<feature type="modified residue" description="Pyruvic acid (Ser)" evidence="14 17">
    <location>
        <position position="25"/>
    </location>
</feature>
<dbReference type="SUPFAM" id="SSF50692">
    <property type="entry name" value="ADC-like"/>
    <property type="match status" value="1"/>
</dbReference>
<keyword evidence="3 14" id="KW-0566">Pantothenate biosynthesis</keyword>
<evidence type="ECO:0000313" key="19">
    <source>
        <dbReference type="EMBL" id="SUC15168.1"/>
    </source>
</evidence>
<feature type="active site" description="Schiff-base intermediate with substrate; via pyruvic acid" evidence="14 15">
    <location>
        <position position="25"/>
    </location>
</feature>
<reference evidence="19 20" key="1">
    <citation type="submission" date="2018-06" db="EMBL/GenBank/DDBJ databases">
        <authorList>
            <consortium name="Pathogen Informatics"/>
            <person name="Doyle S."/>
        </authorList>
    </citation>
    <scope>NUCLEOTIDE SEQUENCE [LARGE SCALE GENOMIC DNA]</scope>
    <source>
        <strain evidence="19 20">NCTC10376</strain>
    </source>
</reference>
<evidence type="ECO:0000256" key="13">
    <source>
        <dbReference type="ARBA" id="ARBA00061304"/>
    </source>
</evidence>
<evidence type="ECO:0000313" key="20">
    <source>
        <dbReference type="Proteomes" id="UP000254331"/>
    </source>
</evidence>
<dbReference type="AlphaFoldDB" id="A0A094TA66"/>
<dbReference type="GeneID" id="93395321"/>
<name>A0A094TA66_PROVU</name>
<evidence type="ECO:0000256" key="3">
    <source>
        <dbReference type="ARBA" id="ARBA00022655"/>
    </source>
</evidence>
<evidence type="ECO:0000256" key="14">
    <source>
        <dbReference type="HAMAP-Rule" id="MF_00446"/>
    </source>
</evidence>
<comment type="cofactor">
    <cofactor evidence="14 15">
        <name>pyruvate</name>
        <dbReference type="ChEBI" id="CHEBI:15361"/>
    </cofactor>
    <text evidence="14 15">Binds 1 pyruvoyl group covalently per subunit.</text>
</comment>
<feature type="chain" id="PRO_5011333569" description="Aspartate 1-decarboxylase beta chain" evidence="14 18">
    <location>
        <begin position="1"/>
        <end position="24"/>
    </location>
</feature>
<feature type="binding site" evidence="14 16">
    <location>
        <position position="57"/>
    </location>
    <ligand>
        <name>substrate</name>
    </ligand>
</feature>
<comment type="pathway">
    <text evidence="12 14">Cofactor biosynthesis; (R)-pantothenate biosynthesis; beta-alanine from L-aspartate: step 1/1.</text>
</comment>
<dbReference type="Proteomes" id="UP000254331">
    <property type="component" value="Unassembled WGS sequence"/>
</dbReference>
<dbReference type="PANTHER" id="PTHR21012">
    <property type="entry name" value="ASPARTATE 1-DECARBOXYLASE"/>
    <property type="match status" value="1"/>
</dbReference>
<sequence length="126" mass="13931">MLRTMLQGKLHRVKVTQADLHYEGSCAIDQDFMDAAGILENEAIDIYNVDNGERFSTYAICAERGSRIISVNGAAARKAAVGDRLIICSYVQIPDSDARSHKPNIAYFEDNNEMKRIAKAVPVQVA</sequence>
<dbReference type="GeneID" id="83613216"/>
<evidence type="ECO:0000256" key="12">
    <source>
        <dbReference type="ARBA" id="ARBA00060717"/>
    </source>
</evidence>
<dbReference type="EC" id="4.1.1.11" evidence="14"/>
<keyword evidence="8 14" id="KW-0704">Schiff base</keyword>
<dbReference type="GO" id="GO:0006523">
    <property type="term" value="P:alanine biosynthetic process"/>
    <property type="evidence" value="ECO:0007669"/>
    <property type="project" value="InterPro"/>
</dbReference>
<dbReference type="InterPro" id="IPR003190">
    <property type="entry name" value="Asp_decarbox"/>
</dbReference>
<evidence type="ECO:0000256" key="4">
    <source>
        <dbReference type="ARBA" id="ARBA00022793"/>
    </source>
</evidence>
<evidence type="ECO:0000256" key="2">
    <source>
        <dbReference type="ARBA" id="ARBA00022490"/>
    </source>
</evidence>
<comment type="function">
    <text evidence="11 14">Catalyzes the pyruvoyl-dependent decarboxylation of aspartate to produce beta-alanine.</text>
</comment>
<comment type="catalytic activity">
    <reaction evidence="10 14">
        <text>L-aspartate + H(+) = beta-alanine + CO2</text>
        <dbReference type="Rhea" id="RHEA:19497"/>
        <dbReference type="ChEBI" id="CHEBI:15378"/>
        <dbReference type="ChEBI" id="CHEBI:16526"/>
        <dbReference type="ChEBI" id="CHEBI:29991"/>
        <dbReference type="ChEBI" id="CHEBI:57966"/>
        <dbReference type="EC" id="4.1.1.11"/>
    </reaction>
</comment>
<evidence type="ECO:0000256" key="18">
    <source>
        <dbReference type="PIRSR" id="PIRSR006246-5"/>
    </source>
</evidence>
<dbReference type="PIRSF" id="PIRSF006246">
    <property type="entry name" value="Asp_decarbox"/>
    <property type="match status" value="1"/>
</dbReference>
<keyword evidence="4 14" id="KW-0210">Decarboxylase</keyword>
<evidence type="ECO:0000256" key="15">
    <source>
        <dbReference type="PIRSR" id="PIRSR006246-1"/>
    </source>
</evidence>
<evidence type="ECO:0000256" key="17">
    <source>
        <dbReference type="PIRSR" id="PIRSR006246-3"/>
    </source>
</evidence>
<comment type="subunit">
    <text evidence="14">Heterooctamer of four alpha and four beta subunits.</text>
</comment>
<dbReference type="HOGENOM" id="CLU_115305_2_1_6"/>
<gene>
    <name evidence="14 19" type="primary">panD</name>
    <name evidence="19" type="ORF">NCTC10376_01007</name>
</gene>
<feature type="active site" description="Proton donor" evidence="14 15">
    <location>
        <position position="58"/>
    </location>
</feature>
<dbReference type="EMBL" id="UGTW01000001">
    <property type="protein sequence ID" value="SUC15168.1"/>
    <property type="molecule type" value="Genomic_DNA"/>
</dbReference>
<keyword evidence="5 14" id="KW-0068">Autocatalytic cleavage</keyword>
<keyword evidence="2 14" id="KW-0963">Cytoplasm</keyword>
<dbReference type="Pfam" id="PF02261">
    <property type="entry name" value="Asp_decarbox"/>
    <property type="match status" value="1"/>
</dbReference>
<dbReference type="GO" id="GO:0004068">
    <property type="term" value="F:aspartate 1-decarboxylase activity"/>
    <property type="evidence" value="ECO:0007669"/>
    <property type="project" value="UniProtKB-UniRule"/>
</dbReference>
<dbReference type="CDD" id="cd06919">
    <property type="entry name" value="Asp_decarbox"/>
    <property type="match status" value="1"/>
</dbReference>
<evidence type="ECO:0000256" key="6">
    <source>
        <dbReference type="ARBA" id="ARBA00023145"/>
    </source>
</evidence>
<keyword evidence="6 14" id="KW-0865">Zymogen</keyword>
<dbReference type="RefSeq" id="WP_036932765.1">
    <property type="nucleotide sequence ID" value="NZ_CABMNT010000002.1"/>
</dbReference>
<feature type="binding site" evidence="14 16">
    <location>
        <begin position="73"/>
        <end position="75"/>
    </location>
    <ligand>
        <name>substrate</name>
    </ligand>
</feature>
<evidence type="ECO:0000256" key="5">
    <source>
        <dbReference type="ARBA" id="ARBA00022813"/>
    </source>
</evidence>
<dbReference type="InterPro" id="IPR009010">
    <property type="entry name" value="Asp_de-COase-like_dom_sf"/>
</dbReference>
<dbReference type="SMR" id="A0A094TA66"/>
<evidence type="ECO:0000256" key="1">
    <source>
        <dbReference type="ARBA" id="ARBA00004496"/>
    </source>
</evidence>
<evidence type="ECO:0000256" key="9">
    <source>
        <dbReference type="ARBA" id="ARBA00023317"/>
    </source>
</evidence>
<accession>A0A094TA66</accession>
<comment type="similarity">
    <text evidence="13 14">Belongs to the PanD family.</text>
</comment>
<keyword evidence="9 14" id="KW-0670">Pyruvate</keyword>
<dbReference type="Gene3D" id="2.40.40.20">
    <property type="match status" value="1"/>
</dbReference>
<dbReference type="PANTHER" id="PTHR21012:SF0">
    <property type="entry name" value="ASPARTATE 1-DECARBOXYLASE"/>
    <property type="match status" value="1"/>
</dbReference>
<protein>
    <recommendedName>
        <fullName evidence="14">Aspartate 1-decarboxylase</fullName>
        <ecNumber evidence="14">4.1.1.11</ecNumber>
    </recommendedName>
    <alternativeName>
        <fullName evidence="14">Aspartate alpha-decarboxylase</fullName>
    </alternativeName>
    <component>
        <recommendedName>
            <fullName evidence="14">Aspartate 1-decarboxylase beta chain</fullName>
        </recommendedName>
    </component>
    <component>
        <recommendedName>
            <fullName evidence="14">Aspartate 1-decarboxylase alpha chain</fullName>
        </recommendedName>
    </component>
</protein>
<dbReference type="NCBIfam" id="TIGR00223">
    <property type="entry name" value="panD"/>
    <property type="match status" value="1"/>
</dbReference>
<dbReference type="GO" id="GO:0015940">
    <property type="term" value="P:pantothenate biosynthetic process"/>
    <property type="evidence" value="ECO:0007669"/>
    <property type="project" value="UniProtKB-UniRule"/>
</dbReference>
<evidence type="ECO:0000256" key="7">
    <source>
        <dbReference type="ARBA" id="ARBA00023239"/>
    </source>
</evidence>
<dbReference type="FunFam" id="2.40.40.20:FF:000004">
    <property type="entry name" value="Aspartate 1-decarboxylase"/>
    <property type="match status" value="1"/>
</dbReference>
<evidence type="ECO:0000256" key="16">
    <source>
        <dbReference type="PIRSR" id="PIRSR006246-2"/>
    </source>
</evidence>
<dbReference type="GO" id="GO:0005829">
    <property type="term" value="C:cytosol"/>
    <property type="evidence" value="ECO:0007669"/>
    <property type="project" value="TreeGrafter"/>
</dbReference>
<feature type="chain" id="PRO_5011333570" description="Aspartate 1-decarboxylase alpha chain" evidence="14 18">
    <location>
        <begin position="25"/>
        <end position="126"/>
    </location>
</feature>
<organism evidence="19 20">
    <name type="scientific">Proteus vulgaris</name>
    <dbReference type="NCBI Taxonomy" id="585"/>
    <lineage>
        <taxon>Bacteria</taxon>
        <taxon>Pseudomonadati</taxon>
        <taxon>Pseudomonadota</taxon>
        <taxon>Gammaproteobacteria</taxon>
        <taxon>Enterobacterales</taxon>
        <taxon>Morganellaceae</taxon>
        <taxon>Proteus</taxon>
    </lineage>
</organism>
<dbReference type="HAMAP" id="MF_00446">
    <property type="entry name" value="PanD"/>
    <property type="match status" value="1"/>
</dbReference>
<evidence type="ECO:0000256" key="11">
    <source>
        <dbReference type="ARBA" id="ARBA00060001"/>
    </source>
</evidence>
<evidence type="ECO:0000256" key="8">
    <source>
        <dbReference type="ARBA" id="ARBA00023270"/>
    </source>
</evidence>
<keyword evidence="7 14" id="KW-0456">Lyase</keyword>
<dbReference type="OrthoDB" id="9803983at2"/>
<comment type="subcellular location">
    <subcellularLocation>
        <location evidence="1 14">Cytoplasm</location>
    </subcellularLocation>
</comment>